<accession>A0A8S3TH99</accession>
<dbReference type="AlphaFoldDB" id="A0A8S3TH99"/>
<protein>
    <submittedName>
        <fullName evidence="1">Uncharacterized protein</fullName>
    </submittedName>
</protein>
<reference evidence="1" key="1">
    <citation type="submission" date="2021-03" db="EMBL/GenBank/DDBJ databases">
        <authorList>
            <person name="Bekaert M."/>
        </authorList>
    </citation>
    <scope>NUCLEOTIDE SEQUENCE</scope>
</reference>
<evidence type="ECO:0000313" key="1">
    <source>
        <dbReference type="EMBL" id="CAG2230926.1"/>
    </source>
</evidence>
<evidence type="ECO:0000313" key="2">
    <source>
        <dbReference type="Proteomes" id="UP000683360"/>
    </source>
</evidence>
<dbReference type="Proteomes" id="UP000683360">
    <property type="component" value="Unassembled WGS sequence"/>
</dbReference>
<name>A0A8S3TH99_MYTED</name>
<organism evidence="1 2">
    <name type="scientific">Mytilus edulis</name>
    <name type="common">Blue mussel</name>
    <dbReference type="NCBI Taxonomy" id="6550"/>
    <lineage>
        <taxon>Eukaryota</taxon>
        <taxon>Metazoa</taxon>
        <taxon>Spiralia</taxon>
        <taxon>Lophotrochozoa</taxon>
        <taxon>Mollusca</taxon>
        <taxon>Bivalvia</taxon>
        <taxon>Autobranchia</taxon>
        <taxon>Pteriomorphia</taxon>
        <taxon>Mytilida</taxon>
        <taxon>Mytiloidea</taxon>
        <taxon>Mytilidae</taxon>
        <taxon>Mytilinae</taxon>
        <taxon>Mytilus</taxon>
    </lineage>
</organism>
<comment type="caution">
    <text evidence="1">The sequence shown here is derived from an EMBL/GenBank/DDBJ whole genome shotgun (WGS) entry which is preliminary data.</text>
</comment>
<gene>
    <name evidence="1" type="ORF">MEDL_43735</name>
</gene>
<proteinExistence type="predicted"/>
<dbReference type="EMBL" id="CAJPWZ010002118">
    <property type="protein sequence ID" value="CAG2230926.1"/>
    <property type="molecule type" value="Genomic_DNA"/>
</dbReference>
<keyword evidence="2" id="KW-1185">Reference proteome</keyword>
<sequence length="154" mass="17982">MLVLVTLAIDRLGGQQLKEECDRLKTKPLDQTYQEVMIEVKRSNDEIKQLTKSQKGLKRSNVHMRKSQDLLQKKLSKVRKSNGILQINHKKIKTSAAILQDDHAHMSKEMEKMKTLQEDTVPWNVRGKQLKGINEHFIQFGMLDTCYRSYYLVL</sequence>